<dbReference type="GO" id="GO:0016787">
    <property type="term" value="F:hydrolase activity"/>
    <property type="evidence" value="ECO:0007669"/>
    <property type="project" value="UniProtKB-KW"/>
</dbReference>
<evidence type="ECO:0000256" key="2">
    <source>
        <dbReference type="SAM" id="MobiDB-lite"/>
    </source>
</evidence>
<name>A0A9P6CDU7_9AGAR</name>
<protein>
    <submittedName>
        <fullName evidence="4">Alpha/Beta hydrolase protein</fullName>
    </submittedName>
</protein>
<feature type="region of interest" description="Disordered" evidence="2">
    <location>
        <begin position="43"/>
        <end position="67"/>
    </location>
</feature>
<dbReference type="SUPFAM" id="SSF53474">
    <property type="entry name" value="alpha/beta-Hydrolases"/>
    <property type="match status" value="1"/>
</dbReference>
<feature type="region of interest" description="Disordered" evidence="2">
    <location>
        <begin position="1"/>
        <end position="20"/>
    </location>
</feature>
<evidence type="ECO:0000259" key="3">
    <source>
        <dbReference type="Pfam" id="PF07859"/>
    </source>
</evidence>
<dbReference type="InterPro" id="IPR050300">
    <property type="entry name" value="GDXG_lipolytic_enzyme"/>
</dbReference>
<sequence length="341" mass="37196">MSNSDSDGIPKPQQPLHPSVVATLDPEYVAFHNKYLQYVQPAHTRPWGPESRKPPPPGASPRTETDPLVVGRTQDWNVGHAKVRAYTPVGERPEGGWPVILFIPGGGWVYGGIENQASLSTNMCIRAKCVVVSLDHRLAPEDPYPAALEDAIDALKWLSENGSILLNVNTNKIAVGGCSSGGNLAAILALKATQLNPQIPLMFQLLLVPAVDNTASTDTFWNSNRHAPYFTPETVVYYRRLYLPNEQDWSLWQASPILAPRDLLNKAPKTWIMVAGADLLREEGERYGEILKDVGVSAEVKVYEGAPHAALVMDGTMQIGRTMITDAVNALAQAFEAVDNA</sequence>
<dbReference type="InterPro" id="IPR029058">
    <property type="entry name" value="AB_hydrolase_fold"/>
</dbReference>
<dbReference type="PANTHER" id="PTHR48081:SF8">
    <property type="entry name" value="ALPHA_BETA HYDROLASE FOLD-3 DOMAIN-CONTAINING PROTEIN-RELATED"/>
    <property type="match status" value="1"/>
</dbReference>
<gene>
    <name evidence="4" type="ORF">BDZ94DRAFT_1261772</name>
</gene>
<dbReference type="Proteomes" id="UP000807353">
    <property type="component" value="Unassembled WGS sequence"/>
</dbReference>
<organism evidence="4 5">
    <name type="scientific">Collybia nuda</name>
    <dbReference type="NCBI Taxonomy" id="64659"/>
    <lineage>
        <taxon>Eukaryota</taxon>
        <taxon>Fungi</taxon>
        <taxon>Dikarya</taxon>
        <taxon>Basidiomycota</taxon>
        <taxon>Agaricomycotina</taxon>
        <taxon>Agaricomycetes</taxon>
        <taxon>Agaricomycetidae</taxon>
        <taxon>Agaricales</taxon>
        <taxon>Tricholomatineae</taxon>
        <taxon>Clitocybaceae</taxon>
        <taxon>Collybia</taxon>
    </lineage>
</organism>
<dbReference type="OrthoDB" id="408631at2759"/>
<reference evidence="4" key="1">
    <citation type="submission" date="2020-11" db="EMBL/GenBank/DDBJ databases">
        <authorList>
            <consortium name="DOE Joint Genome Institute"/>
            <person name="Ahrendt S."/>
            <person name="Riley R."/>
            <person name="Andreopoulos W."/>
            <person name="Labutti K."/>
            <person name="Pangilinan J."/>
            <person name="Ruiz-Duenas F.J."/>
            <person name="Barrasa J.M."/>
            <person name="Sanchez-Garcia M."/>
            <person name="Camarero S."/>
            <person name="Miyauchi S."/>
            <person name="Serrano A."/>
            <person name="Linde D."/>
            <person name="Babiker R."/>
            <person name="Drula E."/>
            <person name="Ayuso-Fernandez I."/>
            <person name="Pacheco R."/>
            <person name="Padilla G."/>
            <person name="Ferreira P."/>
            <person name="Barriuso J."/>
            <person name="Kellner H."/>
            <person name="Castanera R."/>
            <person name="Alfaro M."/>
            <person name="Ramirez L."/>
            <person name="Pisabarro A.G."/>
            <person name="Kuo A."/>
            <person name="Tritt A."/>
            <person name="Lipzen A."/>
            <person name="He G."/>
            <person name="Yan M."/>
            <person name="Ng V."/>
            <person name="Cullen D."/>
            <person name="Martin F."/>
            <person name="Rosso M.-N."/>
            <person name="Henrissat B."/>
            <person name="Hibbett D."/>
            <person name="Martinez A.T."/>
            <person name="Grigoriev I.V."/>
        </authorList>
    </citation>
    <scope>NUCLEOTIDE SEQUENCE</scope>
    <source>
        <strain evidence="4">CBS 247.69</strain>
    </source>
</reference>
<dbReference type="InterPro" id="IPR013094">
    <property type="entry name" value="AB_hydrolase_3"/>
</dbReference>
<dbReference type="EMBL" id="MU150274">
    <property type="protein sequence ID" value="KAF9462201.1"/>
    <property type="molecule type" value="Genomic_DNA"/>
</dbReference>
<comment type="caution">
    <text evidence="4">The sequence shown here is derived from an EMBL/GenBank/DDBJ whole genome shotgun (WGS) entry which is preliminary data.</text>
</comment>
<accession>A0A9P6CDU7</accession>
<evidence type="ECO:0000313" key="5">
    <source>
        <dbReference type="Proteomes" id="UP000807353"/>
    </source>
</evidence>
<evidence type="ECO:0000256" key="1">
    <source>
        <dbReference type="ARBA" id="ARBA00022801"/>
    </source>
</evidence>
<dbReference type="PANTHER" id="PTHR48081">
    <property type="entry name" value="AB HYDROLASE SUPERFAMILY PROTEIN C4A8.06C"/>
    <property type="match status" value="1"/>
</dbReference>
<keyword evidence="5" id="KW-1185">Reference proteome</keyword>
<dbReference type="Gene3D" id="3.40.50.1820">
    <property type="entry name" value="alpha/beta hydrolase"/>
    <property type="match status" value="1"/>
</dbReference>
<dbReference type="AlphaFoldDB" id="A0A9P6CDU7"/>
<evidence type="ECO:0000313" key="4">
    <source>
        <dbReference type="EMBL" id="KAF9462201.1"/>
    </source>
</evidence>
<keyword evidence="1 4" id="KW-0378">Hydrolase</keyword>
<proteinExistence type="predicted"/>
<feature type="domain" description="Alpha/beta hydrolase fold-3" evidence="3">
    <location>
        <begin position="101"/>
        <end position="310"/>
    </location>
</feature>
<dbReference type="Pfam" id="PF07859">
    <property type="entry name" value="Abhydrolase_3"/>
    <property type="match status" value="1"/>
</dbReference>